<gene>
    <name evidence="2" type="ORF">PCOR1329_LOCUS36828</name>
</gene>
<feature type="compositionally biased region" description="Basic and acidic residues" evidence="1">
    <location>
        <begin position="12"/>
        <end position="25"/>
    </location>
</feature>
<dbReference type="Proteomes" id="UP001189429">
    <property type="component" value="Unassembled WGS sequence"/>
</dbReference>
<organism evidence="2 3">
    <name type="scientific">Prorocentrum cordatum</name>
    <dbReference type="NCBI Taxonomy" id="2364126"/>
    <lineage>
        <taxon>Eukaryota</taxon>
        <taxon>Sar</taxon>
        <taxon>Alveolata</taxon>
        <taxon>Dinophyceae</taxon>
        <taxon>Prorocentrales</taxon>
        <taxon>Prorocentraceae</taxon>
        <taxon>Prorocentrum</taxon>
    </lineage>
</organism>
<sequence length="169" mass="19054">METPWPGASGPREVRPEADLVRDGLEDPQADDGQGRVHVRRNAAGGRRLYQSMLRLLGLPGKWGLMTWAREVGYRKKAAERGGAGEEEEEGWRRGVLHWRPQGRERHPPEARGPPPSRRMHRWSARRARRGARRAGPRCRARAAPRGAGRGCALERPEGEMRGPEREVP</sequence>
<feature type="region of interest" description="Disordered" evidence="1">
    <location>
        <begin position="78"/>
        <end position="169"/>
    </location>
</feature>
<feature type="region of interest" description="Disordered" evidence="1">
    <location>
        <begin position="1"/>
        <end position="43"/>
    </location>
</feature>
<proteinExistence type="predicted"/>
<keyword evidence="3" id="KW-1185">Reference proteome</keyword>
<feature type="compositionally biased region" description="Basic and acidic residues" evidence="1">
    <location>
        <begin position="153"/>
        <end position="169"/>
    </location>
</feature>
<protein>
    <submittedName>
        <fullName evidence="2">Uncharacterized protein</fullName>
    </submittedName>
</protein>
<feature type="compositionally biased region" description="Basic residues" evidence="1">
    <location>
        <begin position="118"/>
        <end position="143"/>
    </location>
</feature>
<evidence type="ECO:0000313" key="3">
    <source>
        <dbReference type="Proteomes" id="UP001189429"/>
    </source>
</evidence>
<accession>A0ABN9T966</accession>
<dbReference type="EMBL" id="CAUYUJ010014474">
    <property type="protein sequence ID" value="CAK0841679.1"/>
    <property type="molecule type" value="Genomic_DNA"/>
</dbReference>
<reference evidence="2" key="1">
    <citation type="submission" date="2023-10" db="EMBL/GenBank/DDBJ databases">
        <authorList>
            <person name="Chen Y."/>
            <person name="Shah S."/>
            <person name="Dougan E. K."/>
            <person name="Thang M."/>
            <person name="Chan C."/>
        </authorList>
    </citation>
    <scope>NUCLEOTIDE SEQUENCE [LARGE SCALE GENOMIC DNA]</scope>
</reference>
<comment type="caution">
    <text evidence="2">The sequence shown here is derived from an EMBL/GenBank/DDBJ whole genome shotgun (WGS) entry which is preliminary data.</text>
</comment>
<name>A0ABN9T966_9DINO</name>
<evidence type="ECO:0000256" key="1">
    <source>
        <dbReference type="SAM" id="MobiDB-lite"/>
    </source>
</evidence>
<evidence type="ECO:0000313" key="2">
    <source>
        <dbReference type="EMBL" id="CAK0841679.1"/>
    </source>
</evidence>